<reference evidence="1" key="1">
    <citation type="submission" date="2018-11" db="EMBL/GenBank/DDBJ databases">
        <title>The sequence and de novo assembly of Larimichthys crocea genome using PacBio and Hi-C technologies.</title>
        <authorList>
            <person name="Xu P."/>
            <person name="Chen B."/>
            <person name="Zhou Z."/>
            <person name="Ke Q."/>
            <person name="Wu Y."/>
            <person name="Bai H."/>
            <person name="Pu F."/>
        </authorList>
    </citation>
    <scope>NUCLEOTIDE SEQUENCE</scope>
    <source>
        <tissue evidence="1">Muscle</tissue>
    </source>
</reference>
<sequence>MVSRTAVWLTYAAVGGTNRPPEQPDWLPELVIRDSGCLLCDWDGIMERDNHQEGEAEGVKICDPPSESNPTC</sequence>
<evidence type="ECO:0000313" key="1">
    <source>
        <dbReference type="EMBL" id="TMS19789.1"/>
    </source>
</evidence>
<keyword evidence="2" id="KW-1185">Reference proteome</keyword>
<comment type="caution">
    <text evidence="1">The sequence shown here is derived from an EMBL/GenBank/DDBJ whole genome shotgun (WGS) entry which is preliminary data.</text>
</comment>
<dbReference type="Proteomes" id="UP000793456">
    <property type="component" value="Chromosome V"/>
</dbReference>
<gene>
    <name evidence="1" type="ORF">E3U43_004110</name>
</gene>
<protein>
    <submittedName>
        <fullName evidence="1">Uncharacterized protein</fullName>
    </submittedName>
</protein>
<name>A0ACD3RM60_LARCR</name>
<proteinExistence type="predicted"/>
<accession>A0ACD3RM60</accession>
<organism evidence="1 2">
    <name type="scientific">Larimichthys crocea</name>
    <name type="common">Large yellow croaker</name>
    <name type="synonym">Pseudosciaena crocea</name>
    <dbReference type="NCBI Taxonomy" id="215358"/>
    <lineage>
        <taxon>Eukaryota</taxon>
        <taxon>Metazoa</taxon>
        <taxon>Chordata</taxon>
        <taxon>Craniata</taxon>
        <taxon>Vertebrata</taxon>
        <taxon>Euteleostomi</taxon>
        <taxon>Actinopterygii</taxon>
        <taxon>Neopterygii</taxon>
        <taxon>Teleostei</taxon>
        <taxon>Neoteleostei</taxon>
        <taxon>Acanthomorphata</taxon>
        <taxon>Eupercaria</taxon>
        <taxon>Sciaenidae</taxon>
        <taxon>Larimichthys</taxon>
    </lineage>
</organism>
<dbReference type="EMBL" id="CM011678">
    <property type="protein sequence ID" value="TMS19789.1"/>
    <property type="molecule type" value="Genomic_DNA"/>
</dbReference>
<evidence type="ECO:0000313" key="2">
    <source>
        <dbReference type="Proteomes" id="UP000793456"/>
    </source>
</evidence>